<dbReference type="InterPro" id="IPR045254">
    <property type="entry name" value="Nit1/2_C-N_Hydrolase"/>
</dbReference>
<dbReference type="InterPro" id="IPR003010">
    <property type="entry name" value="C-N_Hydrolase"/>
</dbReference>
<reference evidence="4" key="1">
    <citation type="journal article" date="2022" name="Environ. Microbiol.">
        <title>Geoalkalibacter halelectricus SAP #1 sp. nov. possessing extracellular electron transfer and mineral#reducing capabilities from a haloalkaline environment.</title>
        <authorList>
            <person name="Yadav S."/>
            <person name="Singh R."/>
            <person name="Sundharam S.S."/>
            <person name="Chaudhary S."/>
            <person name="Krishnamurthi S."/>
            <person name="Patil S.A."/>
        </authorList>
    </citation>
    <scope>NUCLEOTIDE SEQUENCE</scope>
    <source>
        <strain evidence="4">SAP-1</strain>
    </source>
</reference>
<dbReference type="Proteomes" id="UP001060414">
    <property type="component" value="Chromosome"/>
</dbReference>
<evidence type="ECO:0000313" key="4">
    <source>
        <dbReference type="EMBL" id="UWZ78099.1"/>
    </source>
</evidence>
<dbReference type="Pfam" id="PF00795">
    <property type="entry name" value="CN_hydrolase"/>
    <property type="match status" value="1"/>
</dbReference>
<dbReference type="EMBL" id="CP092109">
    <property type="protein sequence ID" value="UWZ78099.1"/>
    <property type="molecule type" value="Genomic_DNA"/>
</dbReference>
<name>A0ABY5ZGU4_9BACT</name>
<dbReference type="PANTHER" id="PTHR23088:SF27">
    <property type="entry name" value="DEAMINATED GLUTATHIONE AMIDASE"/>
    <property type="match status" value="1"/>
</dbReference>
<comment type="similarity">
    <text evidence="1">Belongs to the carbon-nitrogen hydrolase superfamily. NIT1/NIT2 family.</text>
</comment>
<proteinExistence type="inferred from homology"/>
<dbReference type="PROSITE" id="PS01227">
    <property type="entry name" value="UPF0012"/>
    <property type="match status" value="1"/>
</dbReference>
<keyword evidence="2 4" id="KW-0378">Hydrolase</keyword>
<dbReference type="InterPro" id="IPR036526">
    <property type="entry name" value="C-N_Hydrolase_sf"/>
</dbReference>
<accession>A0ABY5ZGU4</accession>
<protein>
    <submittedName>
        <fullName evidence="4">Carbon-nitrogen hydrolase family protein</fullName>
    </submittedName>
</protein>
<evidence type="ECO:0000259" key="3">
    <source>
        <dbReference type="PROSITE" id="PS50263"/>
    </source>
</evidence>
<dbReference type="RefSeq" id="WP_260746448.1">
    <property type="nucleotide sequence ID" value="NZ_CP092109.1"/>
</dbReference>
<gene>
    <name evidence="4" type="ORF">L9S41_10350</name>
</gene>
<dbReference type="Gene3D" id="3.60.110.10">
    <property type="entry name" value="Carbon-nitrogen hydrolase"/>
    <property type="match status" value="1"/>
</dbReference>
<evidence type="ECO:0000256" key="1">
    <source>
        <dbReference type="ARBA" id="ARBA00010613"/>
    </source>
</evidence>
<feature type="domain" description="CN hydrolase" evidence="3">
    <location>
        <begin position="1"/>
        <end position="251"/>
    </location>
</feature>
<keyword evidence="5" id="KW-1185">Reference proteome</keyword>
<dbReference type="CDD" id="cd07572">
    <property type="entry name" value="nit"/>
    <property type="match status" value="1"/>
</dbReference>
<organism evidence="4 5">
    <name type="scientific">Geoalkalibacter halelectricus</name>
    <dbReference type="NCBI Taxonomy" id="2847045"/>
    <lineage>
        <taxon>Bacteria</taxon>
        <taxon>Pseudomonadati</taxon>
        <taxon>Thermodesulfobacteriota</taxon>
        <taxon>Desulfuromonadia</taxon>
        <taxon>Desulfuromonadales</taxon>
        <taxon>Geoalkalibacteraceae</taxon>
        <taxon>Geoalkalibacter</taxon>
    </lineage>
</organism>
<evidence type="ECO:0000256" key="2">
    <source>
        <dbReference type="ARBA" id="ARBA00022801"/>
    </source>
</evidence>
<sequence>MRVACLQLSSGDRVEANLAVVSALLDEAAAKGAKLALLPEMFAFFHPDDDRKRHFAEVLARQVVLPFLADQARRHALTLIGGSLLLPGEGELLRNTCVVFSADGEQVALYDKIHLFDGDLPDRSYHESARIQPGSQPVVLDLEDWLVGLSICYDLRFPELYRHYAALGAQLLCIPSAFTVPTGQAHWELLLRARAVENQAYVLAAAQIGRHPGGRETFGHSMIVDPWGLVVAQATNQRATEGEVVLADIDLQRVHQVRKQLPALTHRRLY</sequence>
<dbReference type="PANTHER" id="PTHR23088">
    <property type="entry name" value="NITRILASE-RELATED"/>
    <property type="match status" value="1"/>
</dbReference>
<dbReference type="PROSITE" id="PS50263">
    <property type="entry name" value="CN_HYDROLASE"/>
    <property type="match status" value="1"/>
</dbReference>
<evidence type="ECO:0000313" key="5">
    <source>
        <dbReference type="Proteomes" id="UP001060414"/>
    </source>
</evidence>
<dbReference type="SUPFAM" id="SSF56317">
    <property type="entry name" value="Carbon-nitrogen hydrolase"/>
    <property type="match status" value="1"/>
</dbReference>
<dbReference type="InterPro" id="IPR001110">
    <property type="entry name" value="UPF0012_CS"/>
</dbReference>
<dbReference type="GO" id="GO:0016787">
    <property type="term" value="F:hydrolase activity"/>
    <property type="evidence" value="ECO:0007669"/>
    <property type="project" value="UniProtKB-KW"/>
</dbReference>